<evidence type="ECO:0000256" key="1">
    <source>
        <dbReference type="ARBA" id="ARBA00008005"/>
    </source>
</evidence>
<dbReference type="InterPro" id="IPR035089">
    <property type="entry name" value="Phage_sheath_subtilisin"/>
</dbReference>
<evidence type="ECO:0000259" key="2">
    <source>
        <dbReference type="Pfam" id="PF04984"/>
    </source>
</evidence>
<protein>
    <submittedName>
        <fullName evidence="4">Phage tail sheath family protein</fullName>
    </submittedName>
</protein>
<proteinExistence type="inferred from homology"/>
<keyword evidence="5" id="KW-1185">Reference proteome</keyword>
<reference evidence="5" key="1">
    <citation type="journal article" date="2019" name="Int. J. Syst. Evol. Microbiol.">
        <title>The Global Catalogue of Microorganisms (GCM) 10K type strain sequencing project: providing services to taxonomists for standard genome sequencing and annotation.</title>
        <authorList>
            <consortium name="The Broad Institute Genomics Platform"/>
            <consortium name="The Broad Institute Genome Sequencing Center for Infectious Disease"/>
            <person name="Wu L."/>
            <person name="Ma J."/>
        </authorList>
    </citation>
    <scope>NUCLEOTIDE SEQUENCE [LARGE SCALE GENOMIC DNA]</scope>
    <source>
        <strain evidence="5">KCTC 32514</strain>
    </source>
</reference>
<dbReference type="Pfam" id="PF17482">
    <property type="entry name" value="Phage_sheath_1C"/>
    <property type="match status" value="1"/>
</dbReference>
<evidence type="ECO:0000313" key="5">
    <source>
        <dbReference type="Proteomes" id="UP001597548"/>
    </source>
</evidence>
<accession>A0ABW5ZNQ9</accession>
<name>A0ABW5ZNQ9_9FLAO</name>
<comment type="similarity">
    <text evidence="1">Belongs to the myoviridae tail sheath protein family.</text>
</comment>
<feature type="domain" description="Tail sheath protein subtilisin-like" evidence="2">
    <location>
        <begin position="171"/>
        <end position="392"/>
    </location>
</feature>
<dbReference type="RefSeq" id="WP_194507157.1">
    <property type="nucleotide sequence ID" value="NZ_JADILU010000002.1"/>
</dbReference>
<dbReference type="InterPro" id="IPR020287">
    <property type="entry name" value="Tail_sheath_C"/>
</dbReference>
<dbReference type="InterPro" id="IPR052042">
    <property type="entry name" value="Tail_sheath_structural"/>
</dbReference>
<sequence>MAGKYKSPGVYIEEINAFPQSVAEVATAIPAFIGYTEKAIRDGQSLLNTPVKITSILDYIAFFGEDFNAKFDILEPELNEARPIITINGTDKIIDYATNNKAFMFKSLKFFYANGGNECYIVSVGTYENQSSADIDVDALLGISSGSQPFEGLNALKNEQEPTMVVIPDAVNLSSSYCYSLYQKVLEHCAEMQNRIAIFDIHSGFKARSIVGSQDDIITNFRENIGTEHLSYGVAYYPWLNTNIQQNRNLTFEHINLELSALSNLLPETTTTTLINNYIDSSNTSQDNKRLLHLELLKASPTYGTIINGIHEVLNLLPPSAAMAGIYSRIDAQRGVWNAPANISVAAVVSPSVQISNSDQENLNVDSISGKSINAIRTFPGRGILVWGARTLDGNSGEWRYINVKRTIITIKESIKLAISSFVFEPNTATTWVSVKNRIESYLNALWRDGAFVGSSPREAFGVQIGLGSTMTSSDILEGKMKITVFVAMIKPAEFIVMNFVQQMQES</sequence>
<dbReference type="EMBL" id="JBHUOS010000001">
    <property type="protein sequence ID" value="MFD2914065.1"/>
    <property type="molecule type" value="Genomic_DNA"/>
</dbReference>
<dbReference type="Proteomes" id="UP001597548">
    <property type="component" value="Unassembled WGS sequence"/>
</dbReference>
<evidence type="ECO:0000259" key="3">
    <source>
        <dbReference type="Pfam" id="PF17482"/>
    </source>
</evidence>
<evidence type="ECO:0000313" key="4">
    <source>
        <dbReference type="EMBL" id="MFD2914065.1"/>
    </source>
</evidence>
<gene>
    <name evidence="4" type="ORF">ACFS29_00310</name>
</gene>
<feature type="domain" description="Tail sheath protein C-terminal" evidence="3">
    <location>
        <begin position="398"/>
        <end position="501"/>
    </location>
</feature>
<dbReference type="Pfam" id="PF04984">
    <property type="entry name" value="Phage_sheath_1"/>
    <property type="match status" value="1"/>
</dbReference>
<dbReference type="PANTHER" id="PTHR35861:SF1">
    <property type="entry name" value="PHAGE TAIL SHEATH PROTEIN"/>
    <property type="match status" value="1"/>
</dbReference>
<dbReference type="Gene3D" id="3.40.50.11780">
    <property type="match status" value="1"/>
</dbReference>
<comment type="caution">
    <text evidence="4">The sequence shown here is derived from an EMBL/GenBank/DDBJ whole genome shotgun (WGS) entry which is preliminary data.</text>
</comment>
<organism evidence="4 5">
    <name type="scientific">Psychroserpens luteus</name>
    <dbReference type="NCBI Taxonomy" id="1434066"/>
    <lineage>
        <taxon>Bacteria</taxon>
        <taxon>Pseudomonadati</taxon>
        <taxon>Bacteroidota</taxon>
        <taxon>Flavobacteriia</taxon>
        <taxon>Flavobacteriales</taxon>
        <taxon>Flavobacteriaceae</taxon>
        <taxon>Psychroserpens</taxon>
    </lineage>
</organism>
<dbReference type="PANTHER" id="PTHR35861">
    <property type="match status" value="1"/>
</dbReference>